<dbReference type="CDD" id="cd13688">
    <property type="entry name" value="PBP2_GltI_DEBP"/>
    <property type="match status" value="1"/>
</dbReference>
<dbReference type="PANTHER" id="PTHR30085:SF6">
    <property type="entry name" value="ABC TRANSPORTER GLUTAMINE-BINDING PROTEIN GLNH"/>
    <property type="match status" value="1"/>
</dbReference>
<comment type="similarity">
    <text evidence="1">Belongs to the bacterial solute-binding protein 3 family.</text>
</comment>
<evidence type="ECO:0000313" key="7">
    <source>
        <dbReference type="Proteomes" id="UP000307510"/>
    </source>
</evidence>
<dbReference type="GO" id="GO:0030288">
    <property type="term" value="C:outer membrane-bounded periplasmic space"/>
    <property type="evidence" value="ECO:0007669"/>
    <property type="project" value="TreeGrafter"/>
</dbReference>
<evidence type="ECO:0000256" key="4">
    <source>
        <dbReference type="SAM" id="SignalP"/>
    </source>
</evidence>
<dbReference type="PANTHER" id="PTHR30085">
    <property type="entry name" value="AMINO ACID ABC TRANSPORTER PERMEASE"/>
    <property type="match status" value="1"/>
</dbReference>
<dbReference type="InterPro" id="IPR001638">
    <property type="entry name" value="Solute-binding_3/MltF_N"/>
</dbReference>
<accession>A0A5R8ZYI4</accession>
<sequence length="297" mass="32338">MKSWFPRVILLLAAAVPLVASAQTLERIRSSHTLTLGYLPERPPFSASEGEGAVGYGVDLCQKVADQLRTQPGLAQLQVRFVPLSADKALETVGAGGVDLLCSPMVETLKLRQNLDFSLPVYTAGLGVVVRKDAPFFLVRSLNGEVDKSGPTWRATLNRGLAAYTFAVPAGTRVETWVREKLRLLKVLVTVQTVAGPAEGVEAVAAGKADAFFHDQMTLRSLVEHSAGKANLMVLSRRFESAPVALAMPRGDEDFRLQVDTALSELYRSDAFVPLYSKYFGAPSELDQNLFKVYSRP</sequence>
<dbReference type="Proteomes" id="UP000307510">
    <property type="component" value="Unassembled WGS sequence"/>
</dbReference>
<feature type="domain" description="Solute-binding protein family 3/N-terminal" evidence="5">
    <location>
        <begin position="33"/>
        <end position="283"/>
    </location>
</feature>
<organism evidence="6 7">
    <name type="scientific">Pseudomonas nitroreducens</name>
    <dbReference type="NCBI Taxonomy" id="46680"/>
    <lineage>
        <taxon>Bacteria</taxon>
        <taxon>Pseudomonadati</taxon>
        <taxon>Pseudomonadota</taxon>
        <taxon>Gammaproteobacteria</taxon>
        <taxon>Pseudomonadales</taxon>
        <taxon>Pseudomonadaceae</taxon>
        <taxon>Pseudomonas</taxon>
    </lineage>
</organism>
<name>A0A5R8ZYI4_PSENT</name>
<dbReference type="SMART" id="SM00062">
    <property type="entry name" value="PBPb"/>
    <property type="match status" value="1"/>
</dbReference>
<protein>
    <submittedName>
        <fullName evidence="6">Amino acid ABC transporter substrate-binding protein</fullName>
    </submittedName>
</protein>
<comment type="caution">
    <text evidence="6">The sequence shown here is derived from an EMBL/GenBank/DDBJ whole genome shotgun (WGS) entry which is preliminary data.</text>
</comment>
<evidence type="ECO:0000313" key="6">
    <source>
        <dbReference type="EMBL" id="TLP71499.1"/>
    </source>
</evidence>
<proteinExistence type="inferred from homology"/>
<dbReference type="EMBL" id="VASG01000006">
    <property type="protein sequence ID" value="TLP71499.1"/>
    <property type="molecule type" value="Genomic_DNA"/>
</dbReference>
<dbReference type="SUPFAM" id="SSF53850">
    <property type="entry name" value="Periplasmic binding protein-like II"/>
    <property type="match status" value="1"/>
</dbReference>
<evidence type="ECO:0000259" key="5">
    <source>
        <dbReference type="SMART" id="SM00062"/>
    </source>
</evidence>
<evidence type="ECO:0000256" key="1">
    <source>
        <dbReference type="ARBA" id="ARBA00010333"/>
    </source>
</evidence>
<dbReference type="GO" id="GO:0005576">
    <property type="term" value="C:extracellular region"/>
    <property type="evidence" value="ECO:0007669"/>
    <property type="project" value="TreeGrafter"/>
</dbReference>
<dbReference type="AlphaFoldDB" id="A0A5R8ZYI4"/>
<feature type="signal peptide" evidence="4">
    <location>
        <begin position="1"/>
        <end position="22"/>
    </location>
</feature>
<keyword evidence="3 4" id="KW-0732">Signal</keyword>
<keyword evidence="2" id="KW-0813">Transport</keyword>
<gene>
    <name evidence="6" type="ORF">FEA48_22010</name>
</gene>
<evidence type="ECO:0000256" key="3">
    <source>
        <dbReference type="ARBA" id="ARBA00022729"/>
    </source>
</evidence>
<dbReference type="RefSeq" id="WP_138215686.1">
    <property type="nucleotide sequence ID" value="NZ_VASG01000006.1"/>
</dbReference>
<dbReference type="Pfam" id="PF00497">
    <property type="entry name" value="SBP_bac_3"/>
    <property type="match status" value="1"/>
</dbReference>
<dbReference type="Gene3D" id="3.40.190.10">
    <property type="entry name" value="Periplasmic binding protein-like II"/>
    <property type="match status" value="2"/>
</dbReference>
<dbReference type="InterPro" id="IPR051455">
    <property type="entry name" value="Bact_solute-bind_prot3"/>
</dbReference>
<feature type="chain" id="PRO_5024380228" evidence="4">
    <location>
        <begin position="23"/>
        <end position="297"/>
    </location>
</feature>
<reference evidence="7" key="2">
    <citation type="submission" date="2019-06" db="EMBL/GenBank/DDBJ databases">
        <title>AzeR, a transcriptional regulator that responds to azelaic acid in Pseudomonas nitroreducens.</title>
        <authorList>
            <person name="Bez C."/>
            <person name="Javvadi S.G."/>
            <person name="Bertani I."/>
            <person name="Devescovi G."/>
            <person name="Studholme D.J."/>
            <person name="Geller A."/>
            <person name="Levy A."/>
            <person name="Venturi V."/>
        </authorList>
    </citation>
    <scope>NUCLEOTIDE SEQUENCE [LARGE SCALE GENOMIC DNA]</scope>
    <source>
        <strain evidence="7">DSM 9128</strain>
    </source>
</reference>
<reference evidence="6 7" key="1">
    <citation type="submission" date="2019-05" db="EMBL/GenBank/DDBJ databases">
        <authorList>
            <person name="Moore K."/>
            <person name="O'Neill P."/>
            <person name="Farbos A."/>
            <person name="Studholme D.J."/>
        </authorList>
    </citation>
    <scope>NUCLEOTIDE SEQUENCE [LARGE SCALE GENOMIC DNA]</scope>
    <source>
        <strain evidence="6 7">DSM 9128</strain>
    </source>
</reference>
<dbReference type="GO" id="GO:0006865">
    <property type="term" value="P:amino acid transport"/>
    <property type="evidence" value="ECO:0007669"/>
    <property type="project" value="TreeGrafter"/>
</dbReference>
<evidence type="ECO:0000256" key="2">
    <source>
        <dbReference type="ARBA" id="ARBA00022448"/>
    </source>
</evidence>